<evidence type="ECO:0000259" key="4">
    <source>
        <dbReference type="Pfam" id="PF07859"/>
    </source>
</evidence>
<evidence type="ECO:0000313" key="5">
    <source>
        <dbReference type="EMBL" id="ODP37070.1"/>
    </source>
</evidence>
<gene>
    <name evidence="5" type="ORF">BFL28_18900</name>
</gene>
<dbReference type="AlphaFoldDB" id="A0A1E3LW76"/>
<dbReference type="GO" id="GO:0016787">
    <property type="term" value="F:hydrolase activity"/>
    <property type="evidence" value="ECO:0007669"/>
    <property type="project" value="UniProtKB-KW"/>
</dbReference>
<dbReference type="InterPro" id="IPR033140">
    <property type="entry name" value="Lipase_GDXG_put_SER_AS"/>
</dbReference>
<dbReference type="PROSITE" id="PS01174">
    <property type="entry name" value="LIPASE_GDXG_SER"/>
    <property type="match status" value="1"/>
</dbReference>
<comment type="caution">
    <text evidence="5">The sequence shown here is derived from an EMBL/GenBank/DDBJ whole genome shotgun (WGS) entry which is preliminary data.</text>
</comment>
<proteinExistence type="inferred from homology"/>
<evidence type="ECO:0000256" key="3">
    <source>
        <dbReference type="PROSITE-ProRule" id="PRU10038"/>
    </source>
</evidence>
<dbReference type="RefSeq" id="WP_069321172.1">
    <property type="nucleotide sequence ID" value="NZ_MDDS01000038.1"/>
</dbReference>
<evidence type="ECO:0000256" key="1">
    <source>
        <dbReference type="ARBA" id="ARBA00010515"/>
    </source>
</evidence>
<accession>A0A1E3LW76</accession>
<evidence type="ECO:0000256" key="2">
    <source>
        <dbReference type="ARBA" id="ARBA00022801"/>
    </source>
</evidence>
<keyword evidence="6" id="KW-1185">Reference proteome</keyword>
<protein>
    <recommendedName>
        <fullName evidence="4">Alpha/beta hydrolase fold-3 domain-containing protein</fullName>
    </recommendedName>
</protein>
<dbReference type="SUPFAM" id="SSF53474">
    <property type="entry name" value="alpha/beta-Hydrolases"/>
    <property type="match status" value="1"/>
</dbReference>
<name>A0A1E3LW76_9SPHN</name>
<feature type="domain" description="Alpha/beta hydrolase fold-3" evidence="4">
    <location>
        <begin position="16"/>
        <end position="216"/>
    </location>
</feature>
<dbReference type="InterPro" id="IPR013094">
    <property type="entry name" value="AB_hydrolase_3"/>
</dbReference>
<dbReference type="PANTHER" id="PTHR48081">
    <property type="entry name" value="AB HYDROLASE SUPERFAMILY PROTEIN C4A8.06C"/>
    <property type="match status" value="1"/>
</dbReference>
<dbReference type="EMBL" id="MDDS01000038">
    <property type="protein sequence ID" value="ODP37070.1"/>
    <property type="molecule type" value="Genomic_DNA"/>
</dbReference>
<dbReference type="Proteomes" id="UP000094487">
    <property type="component" value="Unassembled WGS sequence"/>
</dbReference>
<dbReference type="STRING" id="1888892.BFL28_18900"/>
<reference evidence="5 6" key="1">
    <citation type="submission" date="2016-08" db="EMBL/GenBank/DDBJ databases">
        <title>Draft genome of the agarase producing Sphingomonas sp. MCT13.</title>
        <authorList>
            <person name="D'Andrea M.M."/>
            <person name="Rossolini G.M."/>
            <person name="Thaller M.C."/>
        </authorList>
    </citation>
    <scope>NUCLEOTIDE SEQUENCE [LARGE SCALE GENOMIC DNA]</scope>
    <source>
        <strain evidence="5 6">MCT13</strain>
    </source>
</reference>
<keyword evidence="2" id="KW-0378">Hydrolase</keyword>
<dbReference type="OrthoDB" id="9806180at2"/>
<evidence type="ECO:0000313" key="6">
    <source>
        <dbReference type="Proteomes" id="UP000094487"/>
    </source>
</evidence>
<organism evidence="5 6">
    <name type="scientific">Sphingomonas turrisvirgatae</name>
    <dbReference type="NCBI Taxonomy" id="1888892"/>
    <lineage>
        <taxon>Bacteria</taxon>
        <taxon>Pseudomonadati</taxon>
        <taxon>Pseudomonadota</taxon>
        <taxon>Alphaproteobacteria</taxon>
        <taxon>Sphingomonadales</taxon>
        <taxon>Sphingomonadaceae</taxon>
        <taxon>Sphingomonas</taxon>
    </lineage>
</organism>
<dbReference type="PANTHER" id="PTHR48081:SF8">
    <property type="entry name" value="ALPHA_BETA HYDROLASE FOLD-3 DOMAIN-CONTAINING PROTEIN-RELATED"/>
    <property type="match status" value="1"/>
</dbReference>
<comment type="similarity">
    <text evidence="1">Belongs to the 'GDXG' lipolytic enzyme family.</text>
</comment>
<dbReference type="InterPro" id="IPR029058">
    <property type="entry name" value="AB_hydrolase_fold"/>
</dbReference>
<sequence>MVLTLRQKLDGVTQHILYLHGGGFELHLMPEHWTIIGGLADRLLANIVVPQYPLSPEHDHRATYRLLDELYDDLVNRVGADNVVISGDSAGGGLAVSFAQHLRDRGAALPAALVLFCPWADLTVSDPAQTGLARHDRILSISRARAAGKAWAGKLLPNDPRINSLFASMAGLPPTLVLTGTHDIMNSDAHRLMTSAKASDADFTLSEYPGMFHVWMGLPIPEGAEAIEEASMFIERHLVGW</sequence>
<feature type="active site" evidence="3">
    <location>
        <position position="89"/>
    </location>
</feature>
<dbReference type="Gene3D" id="3.40.50.1820">
    <property type="entry name" value="alpha/beta hydrolase"/>
    <property type="match status" value="1"/>
</dbReference>
<dbReference type="InterPro" id="IPR050300">
    <property type="entry name" value="GDXG_lipolytic_enzyme"/>
</dbReference>
<dbReference type="Pfam" id="PF07859">
    <property type="entry name" value="Abhydrolase_3"/>
    <property type="match status" value="1"/>
</dbReference>